<protein>
    <submittedName>
        <fullName evidence="1">Uncharacterized protein</fullName>
    </submittedName>
</protein>
<accession>A0AAV7FKK0</accession>
<dbReference type="InterPro" id="IPR044842">
    <property type="entry name" value="ALKBH9B/ALKBH10B-like"/>
</dbReference>
<dbReference type="AlphaFoldDB" id="A0AAV7FKK0"/>
<dbReference type="PANTHER" id="PTHR31447:SF1">
    <property type="entry name" value="OS06G0138200 PROTEIN"/>
    <property type="match status" value="1"/>
</dbReference>
<comment type="caution">
    <text evidence="1">The sequence shown here is derived from an EMBL/GenBank/DDBJ whole genome shotgun (WGS) entry which is preliminary data.</text>
</comment>
<evidence type="ECO:0000313" key="2">
    <source>
        <dbReference type="Proteomes" id="UP000775213"/>
    </source>
</evidence>
<proteinExistence type="predicted"/>
<dbReference type="EMBL" id="JAGFBR010000018">
    <property type="protein sequence ID" value="KAH0449850.1"/>
    <property type="molecule type" value="Genomic_DNA"/>
</dbReference>
<dbReference type="GO" id="GO:0032451">
    <property type="term" value="F:demethylase activity"/>
    <property type="evidence" value="ECO:0007669"/>
    <property type="project" value="InterPro"/>
</dbReference>
<reference evidence="1 2" key="1">
    <citation type="journal article" date="2021" name="Hortic Res">
        <title>Chromosome-scale assembly of the Dendrobium chrysotoxum genome enhances the understanding of orchid evolution.</title>
        <authorList>
            <person name="Zhang Y."/>
            <person name="Zhang G.Q."/>
            <person name="Zhang D."/>
            <person name="Liu X.D."/>
            <person name="Xu X.Y."/>
            <person name="Sun W.H."/>
            <person name="Yu X."/>
            <person name="Zhu X."/>
            <person name="Wang Z.W."/>
            <person name="Zhao X."/>
            <person name="Zhong W.Y."/>
            <person name="Chen H."/>
            <person name="Yin W.L."/>
            <person name="Huang T."/>
            <person name="Niu S.C."/>
            <person name="Liu Z.J."/>
        </authorList>
    </citation>
    <scope>NUCLEOTIDE SEQUENCE [LARGE SCALE GENOMIC DNA]</scope>
    <source>
        <strain evidence="1">Lindl</strain>
    </source>
</reference>
<gene>
    <name evidence="1" type="ORF">IEQ34_020542</name>
</gene>
<keyword evidence="2" id="KW-1185">Reference proteome</keyword>
<organism evidence="1 2">
    <name type="scientific">Dendrobium chrysotoxum</name>
    <name type="common">Orchid</name>
    <dbReference type="NCBI Taxonomy" id="161865"/>
    <lineage>
        <taxon>Eukaryota</taxon>
        <taxon>Viridiplantae</taxon>
        <taxon>Streptophyta</taxon>
        <taxon>Embryophyta</taxon>
        <taxon>Tracheophyta</taxon>
        <taxon>Spermatophyta</taxon>
        <taxon>Magnoliopsida</taxon>
        <taxon>Liliopsida</taxon>
        <taxon>Asparagales</taxon>
        <taxon>Orchidaceae</taxon>
        <taxon>Epidendroideae</taxon>
        <taxon>Malaxideae</taxon>
        <taxon>Dendrobiinae</taxon>
        <taxon>Dendrobium</taxon>
    </lineage>
</organism>
<evidence type="ECO:0000313" key="1">
    <source>
        <dbReference type="EMBL" id="KAH0449850.1"/>
    </source>
</evidence>
<sequence length="189" mass="22114">MHLHLIGYFSITTVPKPVAALSRIASHPEIRRQFEKELASSAETAFSLLIACLNFGELKNQMGSPERYDHISLVDLSKKQKIEKKREMNTQEFVKEEKFDSNSKNTKLSIEERKQRFIKSFYIKKDYVCLERINRRLVNNLDGLELHIEHTYSEPKKLMRGKGRNRIPPGILRHGIIDPIPNHFKIMKK</sequence>
<dbReference type="GO" id="GO:0006402">
    <property type="term" value="P:mRNA catabolic process"/>
    <property type="evidence" value="ECO:0007669"/>
    <property type="project" value="InterPro"/>
</dbReference>
<dbReference type="GO" id="GO:0003729">
    <property type="term" value="F:mRNA binding"/>
    <property type="evidence" value="ECO:0007669"/>
    <property type="project" value="InterPro"/>
</dbReference>
<dbReference type="PANTHER" id="PTHR31447">
    <property type="entry name" value="HYDROXYPROLINE-RICH GLYCOPROTEIN FAMILY PROTEIN-RELATED"/>
    <property type="match status" value="1"/>
</dbReference>
<name>A0AAV7FKK0_DENCH</name>
<dbReference type="Proteomes" id="UP000775213">
    <property type="component" value="Unassembled WGS sequence"/>
</dbReference>